<organism evidence="2 3">
    <name type="scientific">Tropilaelaps mercedesae</name>
    <dbReference type="NCBI Taxonomy" id="418985"/>
    <lineage>
        <taxon>Eukaryota</taxon>
        <taxon>Metazoa</taxon>
        <taxon>Ecdysozoa</taxon>
        <taxon>Arthropoda</taxon>
        <taxon>Chelicerata</taxon>
        <taxon>Arachnida</taxon>
        <taxon>Acari</taxon>
        <taxon>Parasitiformes</taxon>
        <taxon>Mesostigmata</taxon>
        <taxon>Gamasina</taxon>
        <taxon>Dermanyssoidea</taxon>
        <taxon>Laelapidae</taxon>
        <taxon>Tropilaelaps</taxon>
    </lineage>
</organism>
<evidence type="ECO:0000259" key="1">
    <source>
        <dbReference type="SMART" id="SM01283"/>
    </source>
</evidence>
<accession>A0A1V9WYR4</accession>
<dbReference type="InterPro" id="IPR027817">
    <property type="entry name" value="Costars_dom"/>
</dbReference>
<dbReference type="EMBL" id="MNPL01033024">
    <property type="protein sequence ID" value="OQR66301.1"/>
    <property type="molecule type" value="Genomic_DNA"/>
</dbReference>
<dbReference type="GO" id="GO:0030017">
    <property type="term" value="C:sarcomere"/>
    <property type="evidence" value="ECO:0007669"/>
    <property type="project" value="TreeGrafter"/>
</dbReference>
<dbReference type="Gene3D" id="1.10.10.1540">
    <property type="entry name" value="Costar domain"/>
    <property type="match status" value="1"/>
</dbReference>
<evidence type="ECO:0000313" key="3">
    <source>
        <dbReference type="Proteomes" id="UP000192247"/>
    </source>
</evidence>
<dbReference type="GO" id="GO:0003779">
    <property type="term" value="F:actin binding"/>
    <property type="evidence" value="ECO:0007669"/>
    <property type="project" value="InterPro"/>
</dbReference>
<dbReference type="PANTHER" id="PTHR22739:SF7">
    <property type="entry name" value="EG:152A3.3 PROTEIN-RELATED"/>
    <property type="match status" value="1"/>
</dbReference>
<dbReference type="SMART" id="SM01283">
    <property type="entry name" value="Costars"/>
    <property type="match status" value="1"/>
</dbReference>
<name>A0A1V9WYR4_9ACAR</name>
<dbReference type="GO" id="GO:0045944">
    <property type="term" value="P:positive regulation of transcription by RNA polymerase II"/>
    <property type="evidence" value="ECO:0007669"/>
    <property type="project" value="TreeGrafter"/>
</dbReference>
<dbReference type="AlphaFoldDB" id="A0A1V9WYR4"/>
<gene>
    <name evidence="2" type="ORF">BIW11_14245</name>
</gene>
<sequence>MSIRLNCKLYTVISDKLVGSLLRARKKGLVDFEGEILYQRRDDDVPITLVKSMEEVNRYFGYEGPRVFHLRRDEN</sequence>
<keyword evidence="3" id="KW-1185">Reference proteome</keyword>
<dbReference type="Pfam" id="PF14705">
    <property type="entry name" value="Costars"/>
    <property type="match status" value="1"/>
</dbReference>
<reference evidence="2 3" key="1">
    <citation type="journal article" date="2017" name="Gigascience">
        <title>Draft genome of the honey bee ectoparasitic mite, Tropilaelaps mercedesae, is shaped by the parasitic life history.</title>
        <authorList>
            <person name="Dong X."/>
            <person name="Armstrong S.D."/>
            <person name="Xia D."/>
            <person name="Makepeace B.L."/>
            <person name="Darby A.C."/>
            <person name="Kadowaki T."/>
        </authorList>
    </citation>
    <scope>NUCLEOTIDE SEQUENCE [LARGE SCALE GENOMIC DNA]</scope>
    <source>
        <strain evidence="2">Wuxi-XJTLU</strain>
    </source>
</reference>
<feature type="domain" description="Costars" evidence="1">
    <location>
        <begin position="1"/>
        <end position="50"/>
    </location>
</feature>
<proteinExistence type="predicted"/>
<dbReference type="Proteomes" id="UP000192247">
    <property type="component" value="Unassembled WGS sequence"/>
</dbReference>
<dbReference type="PANTHER" id="PTHR22739">
    <property type="entry name" value="STRIATED MUSCLE ACTIVATOR OF RHO-DEPENDENT SIGNALING-RELATED"/>
    <property type="match status" value="1"/>
</dbReference>
<dbReference type="InterPro" id="IPR038095">
    <property type="entry name" value="Costars_sf"/>
</dbReference>
<dbReference type="OrthoDB" id="9871914at2759"/>
<dbReference type="InterPro" id="IPR026111">
    <property type="entry name" value="Abra"/>
</dbReference>
<dbReference type="InParanoid" id="A0A1V9WYR4"/>
<protein>
    <submittedName>
        <fullName evidence="2">Actin-binding Rho-activating protein-like</fullName>
    </submittedName>
</protein>
<evidence type="ECO:0000313" key="2">
    <source>
        <dbReference type="EMBL" id="OQR66301.1"/>
    </source>
</evidence>
<dbReference type="GO" id="GO:0035025">
    <property type="term" value="P:positive regulation of Rho protein signal transduction"/>
    <property type="evidence" value="ECO:0007669"/>
    <property type="project" value="InterPro"/>
</dbReference>
<comment type="caution">
    <text evidence="2">The sequence shown here is derived from an EMBL/GenBank/DDBJ whole genome shotgun (WGS) entry which is preliminary data.</text>
</comment>